<dbReference type="GO" id="GO:0032993">
    <property type="term" value="C:protein-DNA complex"/>
    <property type="evidence" value="ECO:0007669"/>
    <property type="project" value="TreeGrafter"/>
</dbReference>
<dbReference type="EMBL" id="QRNB01000080">
    <property type="protein sequence ID" value="RHK08723.1"/>
    <property type="molecule type" value="Genomic_DNA"/>
</dbReference>
<reference evidence="9 10" key="1">
    <citation type="submission" date="2018-08" db="EMBL/GenBank/DDBJ databases">
        <title>A genome reference for cultivated species of the human gut microbiota.</title>
        <authorList>
            <person name="Zou Y."/>
            <person name="Xue W."/>
            <person name="Luo G."/>
        </authorList>
    </citation>
    <scope>NUCLEOTIDE SEQUENCE [LARGE SCALE GENOMIC DNA]</scope>
    <source>
        <strain evidence="6 9">AF24-12</strain>
        <strain evidence="8 10">AF46-2NS</strain>
        <strain evidence="7 11">AM22-1</strain>
    </source>
</reference>
<evidence type="ECO:0000313" key="8">
    <source>
        <dbReference type="EMBL" id="RHK08723.1"/>
    </source>
</evidence>
<evidence type="ECO:0000313" key="10">
    <source>
        <dbReference type="Proteomes" id="UP000286211"/>
    </source>
</evidence>
<dbReference type="Pfam" id="PF00072">
    <property type="entry name" value="Response_reg"/>
    <property type="match status" value="1"/>
</dbReference>
<evidence type="ECO:0000313" key="5">
    <source>
        <dbReference type="EMBL" id="MCW4094184.1"/>
    </source>
</evidence>
<evidence type="ECO:0000259" key="3">
    <source>
        <dbReference type="PROSITE" id="PS50110"/>
    </source>
</evidence>
<dbReference type="InterPro" id="IPR011006">
    <property type="entry name" value="CheY-like_superfamily"/>
</dbReference>
<evidence type="ECO:0000313" key="6">
    <source>
        <dbReference type="EMBL" id="RGS18537.1"/>
    </source>
</evidence>
<dbReference type="GO" id="GO:0006355">
    <property type="term" value="P:regulation of DNA-templated transcription"/>
    <property type="evidence" value="ECO:0007669"/>
    <property type="project" value="TreeGrafter"/>
</dbReference>
<dbReference type="InterPro" id="IPR039420">
    <property type="entry name" value="WalR-like"/>
</dbReference>
<keyword evidence="1" id="KW-0238">DNA-binding</keyword>
<dbReference type="Proteomes" id="UP001204486">
    <property type="component" value="Unassembled WGS sequence"/>
</dbReference>
<dbReference type="RefSeq" id="WP_117587041.1">
    <property type="nucleotide sequence ID" value="NZ_JANDWK010000024.1"/>
</dbReference>
<evidence type="ECO:0000313" key="11">
    <source>
        <dbReference type="Proteomes" id="UP000286501"/>
    </source>
</evidence>
<dbReference type="Gene3D" id="2.40.50.1020">
    <property type="entry name" value="LytTr DNA-binding domain"/>
    <property type="match status" value="1"/>
</dbReference>
<dbReference type="Proteomes" id="UP001209074">
    <property type="component" value="Unassembled WGS sequence"/>
</dbReference>
<dbReference type="PANTHER" id="PTHR48111">
    <property type="entry name" value="REGULATOR OF RPOS"/>
    <property type="match status" value="1"/>
</dbReference>
<dbReference type="PROSITE" id="PS50110">
    <property type="entry name" value="RESPONSE_REGULATORY"/>
    <property type="match status" value="1"/>
</dbReference>
<accession>A0A3E5E2V7</accession>
<dbReference type="InterPro" id="IPR001789">
    <property type="entry name" value="Sig_transdc_resp-reg_receiver"/>
</dbReference>
<dbReference type="EMBL" id="JANDWN010000026">
    <property type="protein sequence ID" value="MCP9600337.1"/>
    <property type="molecule type" value="Genomic_DNA"/>
</dbReference>
<dbReference type="EMBL" id="JAPDUS010000022">
    <property type="protein sequence ID" value="MCW4094184.1"/>
    <property type="molecule type" value="Genomic_DNA"/>
</dbReference>
<feature type="modified residue" description="4-aspartylphosphate" evidence="2">
    <location>
        <position position="60"/>
    </location>
</feature>
<dbReference type="SMART" id="SM00850">
    <property type="entry name" value="LytTR"/>
    <property type="match status" value="1"/>
</dbReference>
<evidence type="ECO:0000313" key="9">
    <source>
        <dbReference type="Proteomes" id="UP000283872"/>
    </source>
</evidence>
<name>A0A3E5E2V7_9BACT</name>
<gene>
    <name evidence="8" type="ORF">DW079_12455</name>
    <name evidence="7" type="ORF">DW250_06540</name>
    <name evidence="6" type="ORF">DWY11_02525</name>
    <name evidence="4" type="ORF">NNC55_10285</name>
    <name evidence="5" type="ORF">ONT05_11600</name>
</gene>
<dbReference type="Proteomes" id="UP000286501">
    <property type="component" value="Unassembled WGS sequence"/>
</dbReference>
<evidence type="ECO:0000313" key="7">
    <source>
        <dbReference type="EMBL" id="RHG66346.1"/>
    </source>
</evidence>
<dbReference type="PANTHER" id="PTHR48111:SF69">
    <property type="entry name" value="RESPONSE REGULATOR RECEIVER"/>
    <property type="match status" value="1"/>
</dbReference>
<dbReference type="GO" id="GO:0000156">
    <property type="term" value="F:phosphorelay response regulator activity"/>
    <property type="evidence" value="ECO:0007669"/>
    <property type="project" value="TreeGrafter"/>
</dbReference>
<dbReference type="GO" id="GO:0005829">
    <property type="term" value="C:cytosol"/>
    <property type="evidence" value="ECO:0007669"/>
    <property type="project" value="TreeGrafter"/>
</dbReference>
<dbReference type="InterPro" id="IPR007492">
    <property type="entry name" value="LytTR_DNA-bd_dom"/>
</dbReference>
<reference evidence="4" key="2">
    <citation type="submission" date="2022-07" db="EMBL/GenBank/DDBJ databases">
        <title>Prevotella copri.</title>
        <authorList>
            <person name="Yang C."/>
        </authorList>
    </citation>
    <scope>NUCLEOTIDE SEQUENCE</scope>
    <source>
        <strain evidence="4">HF1476</strain>
    </source>
</reference>
<evidence type="ECO:0000256" key="1">
    <source>
        <dbReference type="ARBA" id="ARBA00023125"/>
    </source>
</evidence>
<dbReference type="GO" id="GO:0000976">
    <property type="term" value="F:transcription cis-regulatory region binding"/>
    <property type="evidence" value="ECO:0007669"/>
    <property type="project" value="TreeGrafter"/>
</dbReference>
<dbReference type="SMART" id="SM00448">
    <property type="entry name" value="REC"/>
    <property type="match status" value="1"/>
</dbReference>
<dbReference type="Gene3D" id="3.40.50.2300">
    <property type="match status" value="1"/>
</dbReference>
<dbReference type="SUPFAM" id="SSF52172">
    <property type="entry name" value="CheY-like"/>
    <property type="match status" value="1"/>
</dbReference>
<dbReference type="Proteomes" id="UP000286211">
    <property type="component" value="Unassembled WGS sequence"/>
</dbReference>
<sequence>MQAMQDKIKVVIVDDEPQSIHKLQDDLATLVDFEVIATSSSAVSAKNLVMSMQPDVLFLDVEMPGQTGLEVLQSLREEMPMELIVVFYSAFDKYMIEALRASAFDFLLKPYQQEELELVVDRIRQKMVDGDEKDSSAALESSSWPSVSAMASLKAQELSGVNGLLKTSAKRLAIQTISGLLMLKPDDVFCCTFDEDTHLWQLKLSNGQIYKLKKQTTAKTILSMSPSLAQVRQDCIINLDYLLCIENYTLRCIFSPPFDQEEITVSRRCYKAVKDQLEIL</sequence>
<comment type="caution">
    <text evidence="6">The sequence shown here is derived from an EMBL/GenBank/DDBJ whole genome shotgun (WGS) entry which is preliminary data.</text>
</comment>
<reference evidence="5" key="3">
    <citation type="submission" date="2022-11" db="EMBL/GenBank/DDBJ databases">
        <title>Genomic repertoires linked with pathogenic potency of arthritogenic Prevotella copri isolated from the gut of rheumatoid arthritis patients.</title>
        <authorList>
            <person name="Nii T."/>
            <person name="Maeda Y."/>
            <person name="Motooka D."/>
            <person name="Naito M."/>
            <person name="Matsumoto Y."/>
            <person name="Ogawa T."/>
            <person name="Oguro-Igashira E."/>
            <person name="Kishikawa T."/>
            <person name="Yamashita M."/>
            <person name="Koizumi S."/>
            <person name="Kurakawa T."/>
            <person name="Okumura R."/>
            <person name="Kayama H."/>
            <person name="Murakami M."/>
            <person name="Sakaguchi T."/>
            <person name="Das B."/>
            <person name="Nakamura S."/>
            <person name="Okada Y."/>
            <person name="Kumanogoh A."/>
            <person name="Takeda K."/>
        </authorList>
    </citation>
    <scope>NUCLEOTIDE SEQUENCE</scope>
    <source>
        <strain evidence="5">N016-13</strain>
    </source>
</reference>
<dbReference type="Proteomes" id="UP000283872">
    <property type="component" value="Unassembled WGS sequence"/>
</dbReference>
<proteinExistence type="predicted"/>
<protein>
    <submittedName>
        <fullName evidence="4 6">Response regulator</fullName>
    </submittedName>
</protein>
<organism evidence="6 9">
    <name type="scientific">Segatella copri</name>
    <dbReference type="NCBI Taxonomy" id="165179"/>
    <lineage>
        <taxon>Bacteria</taxon>
        <taxon>Pseudomonadati</taxon>
        <taxon>Bacteroidota</taxon>
        <taxon>Bacteroidia</taxon>
        <taxon>Bacteroidales</taxon>
        <taxon>Prevotellaceae</taxon>
        <taxon>Segatella</taxon>
    </lineage>
</organism>
<dbReference type="AlphaFoldDB" id="A0A3E5E2V7"/>
<feature type="domain" description="Response regulatory" evidence="3">
    <location>
        <begin position="9"/>
        <end position="124"/>
    </location>
</feature>
<keyword evidence="2" id="KW-0597">Phosphoprotein</keyword>
<evidence type="ECO:0000313" key="4">
    <source>
        <dbReference type="EMBL" id="MCP9600337.1"/>
    </source>
</evidence>
<evidence type="ECO:0000256" key="2">
    <source>
        <dbReference type="PROSITE-ProRule" id="PRU00169"/>
    </source>
</evidence>
<dbReference type="EMBL" id="QRVA01000003">
    <property type="protein sequence ID" value="RGS18537.1"/>
    <property type="molecule type" value="Genomic_DNA"/>
</dbReference>
<dbReference type="EMBL" id="QRIN01000021">
    <property type="protein sequence ID" value="RHG66346.1"/>
    <property type="molecule type" value="Genomic_DNA"/>
</dbReference>